<dbReference type="Pfam" id="PF00213">
    <property type="entry name" value="OSCP"/>
    <property type="match status" value="1"/>
</dbReference>
<dbReference type="SUPFAM" id="SSF47928">
    <property type="entry name" value="N-terminal domain of the delta subunit of the F1F0-ATP synthase"/>
    <property type="match status" value="1"/>
</dbReference>
<evidence type="ECO:0000256" key="1">
    <source>
        <dbReference type="ARBA" id="ARBA00004370"/>
    </source>
</evidence>
<sequence>MDELRTIARPYAKAVFDVAAASSSLTEWSDFLKQCAGLLENNEIKALIKAPGTNKKKVAEIFYDSATLGLEVHDSSQKHFLNLIQILSINRRLNIIKELHKQYDQKKRELEKTTEVTVTAAAPVEEKELKTIIRALEKSLGTKVDVTVIIDEALIGGAVIQTGDHMIDGTVSVQLKNLTRFLVN</sequence>
<dbReference type="PRINTS" id="PR00125">
    <property type="entry name" value="ATPASEDELTA"/>
</dbReference>
<keyword evidence="2" id="KW-0813">Transport</keyword>
<organism evidence="7">
    <name type="scientific">marine metagenome</name>
    <dbReference type="NCBI Taxonomy" id="408172"/>
    <lineage>
        <taxon>unclassified sequences</taxon>
        <taxon>metagenomes</taxon>
        <taxon>ecological metagenomes</taxon>
    </lineage>
</organism>
<accession>A0A381T244</accession>
<dbReference type="AlphaFoldDB" id="A0A381T244"/>
<dbReference type="InterPro" id="IPR026015">
    <property type="entry name" value="ATP_synth_OSCP/delta_N_sf"/>
</dbReference>
<dbReference type="InterPro" id="IPR020781">
    <property type="entry name" value="ATPase_OSCP/d_CS"/>
</dbReference>
<dbReference type="NCBIfam" id="TIGR01145">
    <property type="entry name" value="ATP_synt_delta"/>
    <property type="match status" value="1"/>
</dbReference>
<evidence type="ECO:0000313" key="7">
    <source>
        <dbReference type="EMBL" id="SVA10272.1"/>
    </source>
</evidence>
<evidence type="ECO:0000256" key="4">
    <source>
        <dbReference type="ARBA" id="ARBA00023065"/>
    </source>
</evidence>
<evidence type="ECO:0000256" key="3">
    <source>
        <dbReference type="ARBA" id="ARBA00022781"/>
    </source>
</evidence>
<dbReference type="PROSITE" id="PS00389">
    <property type="entry name" value="ATPASE_DELTA"/>
    <property type="match status" value="1"/>
</dbReference>
<evidence type="ECO:0000256" key="6">
    <source>
        <dbReference type="ARBA" id="ARBA00023310"/>
    </source>
</evidence>
<keyword evidence="4" id="KW-0406">Ion transport</keyword>
<dbReference type="EMBL" id="UINC01003911">
    <property type="protein sequence ID" value="SVA10272.1"/>
    <property type="molecule type" value="Genomic_DNA"/>
</dbReference>
<dbReference type="InterPro" id="IPR000711">
    <property type="entry name" value="ATPase_OSCP/dsu"/>
</dbReference>
<gene>
    <name evidence="7" type="ORF">METZ01_LOCUS63126</name>
</gene>
<proteinExistence type="inferred from homology"/>
<evidence type="ECO:0000256" key="2">
    <source>
        <dbReference type="ARBA" id="ARBA00022448"/>
    </source>
</evidence>
<name>A0A381T244_9ZZZZ</name>
<dbReference type="PANTHER" id="PTHR11910">
    <property type="entry name" value="ATP SYNTHASE DELTA CHAIN"/>
    <property type="match status" value="1"/>
</dbReference>
<dbReference type="Gene3D" id="1.10.520.20">
    <property type="entry name" value="N-terminal domain of the delta subunit of the F1F0-ATP synthase"/>
    <property type="match status" value="1"/>
</dbReference>
<keyword evidence="5" id="KW-0472">Membrane</keyword>
<reference evidence="7" key="1">
    <citation type="submission" date="2018-05" db="EMBL/GenBank/DDBJ databases">
        <authorList>
            <person name="Lanie J.A."/>
            <person name="Ng W.-L."/>
            <person name="Kazmierczak K.M."/>
            <person name="Andrzejewski T.M."/>
            <person name="Davidsen T.M."/>
            <person name="Wayne K.J."/>
            <person name="Tettelin H."/>
            <person name="Glass J.I."/>
            <person name="Rusch D."/>
            <person name="Podicherti R."/>
            <person name="Tsui H.-C.T."/>
            <person name="Winkler M.E."/>
        </authorList>
    </citation>
    <scope>NUCLEOTIDE SEQUENCE</scope>
</reference>
<dbReference type="NCBIfam" id="NF004402">
    <property type="entry name" value="PRK05758.2-2"/>
    <property type="match status" value="1"/>
</dbReference>
<keyword evidence="3" id="KW-0375">Hydrogen ion transport</keyword>
<dbReference type="HAMAP" id="MF_01416">
    <property type="entry name" value="ATP_synth_delta_bact"/>
    <property type="match status" value="1"/>
</dbReference>
<evidence type="ECO:0000256" key="5">
    <source>
        <dbReference type="ARBA" id="ARBA00023136"/>
    </source>
</evidence>
<dbReference type="GO" id="GO:0046933">
    <property type="term" value="F:proton-transporting ATP synthase activity, rotational mechanism"/>
    <property type="evidence" value="ECO:0007669"/>
    <property type="project" value="InterPro"/>
</dbReference>
<comment type="subcellular location">
    <subcellularLocation>
        <location evidence="1">Membrane</location>
    </subcellularLocation>
</comment>
<protein>
    <recommendedName>
        <fullName evidence="8">ATP synthase subunit delta</fullName>
    </recommendedName>
</protein>
<keyword evidence="6" id="KW-0066">ATP synthesis</keyword>
<dbReference type="GO" id="GO:0016020">
    <property type="term" value="C:membrane"/>
    <property type="evidence" value="ECO:0007669"/>
    <property type="project" value="UniProtKB-SubCell"/>
</dbReference>
<evidence type="ECO:0008006" key="8">
    <source>
        <dbReference type="Google" id="ProtNLM"/>
    </source>
</evidence>